<keyword evidence="2" id="KW-1185">Reference proteome</keyword>
<name>A0ACC1C6L8_9ROSI</name>
<accession>A0ACC1C6L8</accession>
<organism evidence="1 2">
    <name type="scientific">Pistacia atlantica</name>
    <dbReference type="NCBI Taxonomy" id="434234"/>
    <lineage>
        <taxon>Eukaryota</taxon>
        <taxon>Viridiplantae</taxon>
        <taxon>Streptophyta</taxon>
        <taxon>Embryophyta</taxon>
        <taxon>Tracheophyta</taxon>
        <taxon>Spermatophyta</taxon>
        <taxon>Magnoliopsida</taxon>
        <taxon>eudicotyledons</taxon>
        <taxon>Gunneridae</taxon>
        <taxon>Pentapetalae</taxon>
        <taxon>rosids</taxon>
        <taxon>malvids</taxon>
        <taxon>Sapindales</taxon>
        <taxon>Anacardiaceae</taxon>
        <taxon>Pistacia</taxon>
    </lineage>
</organism>
<gene>
    <name evidence="1" type="ORF">Patl1_00199</name>
</gene>
<reference evidence="2" key="1">
    <citation type="journal article" date="2023" name="G3 (Bethesda)">
        <title>Genome assembly and association tests identify interacting loci associated with vigor, precocity, and sex in interspecific pistachio rootstocks.</title>
        <authorList>
            <person name="Palmer W."/>
            <person name="Jacygrad E."/>
            <person name="Sagayaradj S."/>
            <person name="Cavanaugh K."/>
            <person name="Han R."/>
            <person name="Bertier L."/>
            <person name="Beede B."/>
            <person name="Kafkas S."/>
            <person name="Golino D."/>
            <person name="Preece J."/>
            <person name="Michelmore R."/>
        </authorList>
    </citation>
    <scope>NUCLEOTIDE SEQUENCE [LARGE SCALE GENOMIC DNA]</scope>
</reference>
<evidence type="ECO:0000313" key="1">
    <source>
        <dbReference type="EMBL" id="KAJ0111212.1"/>
    </source>
</evidence>
<dbReference type="Proteomes" id="UP001164250">
    <property type="component" value="Chromosome 1"/>
</dbReference>
<protein>
    <submittedName>
        <fullName evidence="1">Uncharacterized protein</fullName>
    </submittedName>
</protein>
<evidence type="ECO:0000313" key="2">
    <source>
        <dbReference type="Proteomes" id="UP001164250"/>
    </source>
</evidence>
<sequence>MVINTYSTLTTTPAAPYDERPPPASCAFQRATTTSQPLLQNDDHLHDAFQKDLLGDGIYTVDGEKWRHPRKIASYEFSTKILRDFSIGVFKATAVKLAGNNGTHKLITVDAMDMSDAVIVNSSRLKYVVWNDLIRRCEFEVIMICPMDWDINSKLFAVTFDGGPSSDVMVYRIKDSLSQNRFLYLNGQLFDVCCATNVVSLMVQDALEALCEVIYRIRQSI</sequence>
<proteinExistence type="predicted"/>
<dbReference type="EMBL" id="CM047897">
    <property type="protein sequence ID" value="KAJ0111212.1"/>
    <property type="molecule type" value="Genomic_DNA"/>
</dbReference>
<comment type="caution">
    <text evidence="1">The sequence shown here is derived from an EMBL/GenBank/DDBJ whole genome shotgun (WGS) entry which is preliminary data.</text>
</comment>